<feature type="transmembrane region" description="Helical" evidence="1">
    <location>
        <begin position="78"/>
        <end position="101"/>
    </location>
</feature>
<proteinExistence type="predicted"/>
<protein>
    <submittedName>
        <fullName evidence="3">Anti-sigma factor C-terminal domain-containing protein</fullName>
    </submittedName>
</protein>
<dbReference type="AlphaFoldDB" id="A0AAU8A9A3"/>
<evidence type="ECO:0000313" key="3">
    <source>
        <dbReference type="EMBL" id="XCC62409.1"/>
    </source>
</evidence>
<organism evidence="3">
    <name type="scientific">Christensenella massiliensis</name>
    <dbReference type="NCBI Taxonomy" id="1805714"/>
    <lineage>
        <taxon>Bacteria</taxon>
        <taxon>Bacillati</taxon>
        <taxon>Bacillota</taxon>
        <taxon>Clostridia</taxon>
        <taxon>Christensenellales</taxon>
        <taxon>Christensenellaceae</taxon>
        <taxon>Christensenella</taxon>
    </lineage>
</organism>
<keyword evidence="1" id="KW-0812">Transmembrane</keyword>
<accession>A0AAU8A9A3</accession>
<dbReference type="RefSeq" id="WP_353423530.1">
    <property type="nucleotide sequence ID" value="NZ_CP117826.1"/>
</dbReference>
<reference evidence="3" key="1">
    <citation type="submission" date="2023-02" db="EMBL/GenBank/DDBJ databases">
        <title>Gut commensal Christensenella minuta modulates host metabolism via a new class of secondary bile acids.</title>
        <authorList>
            <person name="Liu C."/>
        </authorList>
    </citation>
    <scope>NUCLEOTIDE SEQUENCE</scope>
    <source>
        <strain evidence="3">CA70</strain>
    </source>
</reference>
<dbReference type="InterPro" id="IPR025672">
    <property type="entry name" value="Sigma_reg_C_dom"/>
</dbReference>
<evidence type="ECO:0000256" key="1">
    <source>
        <dbReference type="SAM" id="Phobius"/>
    </source>
</evidence>
<evidence type="ECO:0000259" key="2">
    <source>
        <dbReference type="Pfam" id="PF13791"/>
    </source>
</evidence>
<name>A0AAU8A9A3_9FIRM</name>
<dbReference type="EMBL" id="CP117826">
    <property type="protein sequence ID" value="XCC62409.1"/>
    <property type="molecule type" value="Genomic_DNA"/>
</dbReference>
<keyword evidence="1" id="KW-0472">Membrane</keyword>
<sequence>MTYRELLMLYKSGKLDEQSRKKVEADIERQDAISDYLFNESDIPDLDICKKEKENYDDAKDDTDEKFIRMIHRSIRRVFIKMGLIVGAVILAVLLCVIFLLPSAVSLFYYDPTETVGQNAQTGSETNRMSLDLSVYTEMFLPGCYRNKVIADSEGYGKYTISIPQVASYTGTFTDLTGTLERGKLTLYNTNVLKAPAGNAFLLPAGTPGATASLQDEGGALIGPAGTKEEAYAALDALDEDEWYLAYISLADITDYETFYRWLEEKKLTYGSLWCGVYTEDENGVFLTGSDAVGFSPQLAGECIDWDRNAYPKLSLLDNAAEDGHWDDAENGEAMQTHFISMLRYLKEHNDIMTIMNAGALDFDGMIRSIEENGLRIYGFAVGAKKDTLLCLSKDPAVSYIYTNAMI</sequence>
<dbReference type="Pfam" id="PF13791">
    <property type="entry name" value="Sigma_reg_C"/>
    <property type="match status" value="1"/>
</dbReference>
<feature type="domain" description="Sigma factor regulator C-terminal" evidence="2">
    <location>
        <begin position="235"/>
        <end position="399"/>
    </location>
</feature>
<gene>
    <name evidence="3" type="ORF">PUP29_00245</name>
</gene>
<keyword evidence="1" id="KW-1133">Transmembrane helix</keyword>